<dbReference type="EMBL" id="CP106982">
    <property type="protein sequence ID" value="UYF94306.1"/>
    <property type="molecule type" value="Genomic_DNA"/>
</dbReference>
<evidence type="ECO:0000313" key="6">
    <source>
        <dbReference type="Proteomes" id="UP001163947"/>
    </source>
</evidence>
<proteinExistence type="predicted"/>
<feature type="compositionally biased region" description="Pro residues" evidence="4">
    <location>
        <begin position="445"/>
        <end position="463"/>
    </location>
</feature>
<dbReference type="Pfam" id="PF00012">
    <property type="entry name" value="HSP70"/>
    <property type="match status" value="1"/>
</dbReference>
<dbReference type="SUPFAM" id="SSF53067">
    <property type="entry name" value="Actin-like ATPase domain"/>
    <property type="match status" value="1"/>
</dbReference>
<evidence type="ECO:0000256" key="4">
    <source>
        <dbReference type="SAM" id="MobiDB-lite"/>
    </source>
</evidence>
<reference evidence="5" key="1">
    <citation type="submission" date="2022-09" db="EMBL/GenBank/DDBJ databases">
        <title>The genome sequence of Rhodococcus aetherivorans N1.</title>
        <authorList>
            <person name="Jiang W."/>
        </authorList>
    </citation>
    <scope>NUCLEOTIDE SEQUENCE</scope>
    <source>
        <strain evidence="5">N1</strain>
    </source>
</reference>
<dbReference type="RefSeq" id="WP_231772180.1">
    <property type="nucleotide sequence ID" value="NZ_CP088969.1"/>
</dbReference>
<sequence>MTSVLGVSVGASAVRFACRDTESPHGPLFRSRSVTATLERPGDPAAASLDTVLAETDEIDEAQAIGVAYRNQAQAGAVQAAMTRLEIGHFHLVPEVTAALERLETSGDLGDHETLVFYDLGSSGLTVTVVDRPTGLVLSTARSDRISGDLLDRLIYHHHLELHRFTTPADPAAQLALTARCRDAKEQLSTHGAVCMPGEGGLLLLSQDSFDSLIDGPVKASAHLTREVIRRSGRTPDAAVLLGGGAHIPLVTSVMQSRLDLPVIVPAQPELVAAEGAALLARPATGEAGGTVMSPTTAPAPHQTSNTVDTRHTVETTAPPRTPRRLLLAGSVVTVVAAIGLGTGLGTDLLQGSERDAQPTAPPPPTTTADVAPPPEAAPPVVDTQPTIPAQTEARTTNPPQTHNPPQPPATPRTQNSAPADTSAPPPPPEPAPLIPGLPQYQLPTLPPPPPLPLPELPPIPGL</sequence>
<dbReference type="GO" id="GO:0005524">
    <property type="term" value="F:ATP binding"/>
    <property type="evidence" value="ECO:0007669"/>
    <property type="project" value="UniProtKB-KW"/>
</dbReference>
<evidence type="ECO:0000313" key="5">
    <source>
        <dbReference type="EMBL" id="UYF94306.1"/>
    </source>
</evidence>
<dbReference type="AlphaFoldDB" id="A0AA46NY88"/>
<evidence type="ECO:0000256" key="1">
    <source>
        <dbReference type="ARBA" id="ARBA00022741"/>
    </source>
</evidence>
<keyword evidence="3" id="KW-0143">Chaperone</keyword>
<feature type="compositionally biased region" description="Pro residues" evidence="4">
    <location>
        <begin position="424"/>
        <end position="436"/>
    </location>
</feature>
<feature type="region of interest" description="Disordered" evidence="4">
    <location>
        <begin position="286"/>
        <end position="322"/>
    </location>
</feature>
<dbReference type="GeneID" id="83618864"/>
<feature type="compositionally biased region" description="Pro residues" evidence="4">
    <location>
        <begin position="360"/>
        <end position="378"/>
    </location>
</feature>
<dbReference type="Proteomes" id="UP001163947">
    <property type="component" value="Chromosome"/>
</dbReference>
<dbReference type="InterPro" id="IPR013126">
    <property type="entry name" value="Hsp_70_fam"/>
</dbReference>
<keyword evidence="2" id="KW-0067">ATP-binding</keyword>
<evidence type="ECO:0000256" key="2">
    <source>
        <dbReference type="ARBA" id="ARBA00022840"/>
    </source>
</evidence>
<dbReference type="Gene3D" id="3.90.640.10">
    <property type="entry name" value="Actin, Chain A, domain 4"/>
    <property type="match status" value="1"/>
</dbReference>
<dbReference type="Gene3D" id="3.30.420.40">
    <property type="match status" value="2"/>
</dbReference>
<dbReference type="InterPro" id="IPR043129">
    <property type="entry name" value="ATPase_NBD"/>
</dbReference>
<feature type="compositionally biased region" description="Polar residues" evidence="4">
    <location>
        <begin position="385"/>
        <end position="395"/>
    </location>
</feature>
<dbReference type="GO" id="GO:0140662">
    <property type="term" value="F:ATP-dependent protein folding chaperone"/>
    <property type="evidence" value="ECO:0007669"/>
    <property type="project" value="InterPro"/>
</dbReference>
<gene>
    <name evidence="5" type="ORF">OCS65_00560</name>
</gene>
<feature type="compositionally biased region" description="Low complexity" evidence="4">
    <location>
        <begin position="412"/>
        <end position="423"/>
    </location>
</feature>
<accession>A0AA46NY88</accession>
<protein>
    <submittedName>
        <fullName evidence="5">Hsp70 family protein</fullName>
    </submittedName>
</protein>
<name>A0AA46NY88_9NOCA</name>
<dbReference type="PANTHER" id="PTHR42749:SF1">
    <property type="entry name" value="CELL SHAPE-DETERMINING PROTEIN MREB"/>
    <property type="match status" value="1"/>
</dbReference>
<dbReference type="PANTHER" id="PTHR42749">
    <property type="entry name" value="CELL SHAPE-DETERMINING PROTEIN MREB"/>
    <property type="match status" value="1"/>
</dbReference>
<keyword evidence="1" id="KW-0547">Nucleotide-binding</keyword>
<feature type="region of interest" description="Disordered" evidence="4">
    <location>
        <begin position="349"/>
        <end position="463"/>
    </location>
</feature>
<evidence type="ECO:0000256" key="3">
    <source>
        <dbReference type="ARBA" id="ARBA00023186"/>
    </source>
</evidence>
<feature type="compositionally biased region" description="Polar residues" evidence="4">
    <location>
        <begin position="293"/>
        <end position="308"/>
    </location>
</feature>
<feature type="compositionally biased region" description="Pro residues" evidence="4">
    <location>
        <begin position="402"/>
        <end position="411"/>
    </location>
</feature>
<organism evidence="5 6">
    <name type="scientific">Rhodococcus aetherivorans</name>
    <dbReference type="NCBI Taxonomy" id="191292"/>
    <lineage>
        <taxon>Bacteria</taxon>
        <taxon>Bacillati</taxon>
        <taxon>Actinomycetota</taxon>
        <taxon>Actinomycetes</taxon>
        <taxon>Mycobacteriales</taxon>
        <taxon>Nocardiaceae</taxon>
        <taxon>Rhodococcus</taxon>
    </lineage>
</organism>